<dbReference type="RefSeq" id="WP_072362599.1">
    <property type="nucleotide sequence ID" value="NZ_CP139972.1"/>
</dbReference>
<dbReference type="STRING" id="1004.SAMN05661012_03585"/>
<evidence type="ECO:0000313" key="3">
    <source>
        <dbReference type="Proteomes" id="UP000183788"/>
    </source>
</evidence>
<evidence type="ECO:0000313" key="2">
    <source>
        <dbReference type="EMBL" id="WQG88798.1"/>
    </source>
</evidence>
<evidence type="ECO:0000313" key="1">
    <source>
        <dbReference type="EMBL" id="SFW69412.1"/>
    </source>
</evidence>
<dbReference type="Proteomes" id="UP001326715">
    <property type="component" value="Chromosome"/>
</dbReference>
<name>A0A1K1RC07_9BACT</name>
<dbReference type="AlphaFoldDB" id="A0A1K1RC07"/>
<dbReference type="Proteomes" id="UP000183788">
    <property type="component" value="Unassembled WGS sequence"/>
</dbReference>
<gene>
    <name evidence="1" type="ORF">SAMN05661012_03585</name>
    <name evidence="2" type="ORF">SR876_28115</name>
</gene>
<evidence type="ECO:0008006" key="5">
    <source>
        <dbReference type="Google" id="ProtNLM"/>
    </source>
</evidence>
<protein>
    <recommendedName>
        <fullName evidence="5">DltD C-terminal region</fullName>
    </recommendedName>
</protein>
<accession>A0A1K1RC07</accession>
<dbReference type="EMBL" id="CP140154">
    <property type="protein sequence ID" value="WQG88798.1"/>
    <property type="molecule type" value="Genomic_DNA"/>
</dbReference>
<keyword evidence="4" id="KW-1185">Reference proteome</keyword>
<reference evidence="2 4" key="2">
    <citation type="submission" date="2023-11" db="EMBL/GenBank/DDBJ databases">
        <title>MicrobeMod: A computational toolkit for identifying prokaryotic methylation and restriction-modification with nanopore sequencing.</title>
        <authorList>
            <person name="Crits-Christoph A."/>
            <person name="Kang S.C."/>
            <person name="Lee H."/>
            <person name="Ostrov N."/>
        </authorList>
    </citation>
    <scope>NUCLEOTIDE SEQUENCE [LARGE SCALE GENOMIC DNA]</scope>
    <source>
        <strain evidence="2 4">ATCC 23090</strain>
    </source>
</reference>
<reference evidence="1 3" key="1">
    <citation type="submission" date="2016-11" db="EMBL/GenBank/DDBJ databases">
        <authorList>
            <person name="Jaros S."/>
            <person name="Januszkiewicz K."/>
            <person name="Wedrychowicz H."/>
        </authorList>
    </citation>
    <scope>NUCLEOTIDE SEQUENCE [LARGE SCALE GENOMIC DNA]</scope>
    <source>
        <strain evidence="1 3">DSM 784</strain>
    </source>
</reference>
<sequence length="311" mass="35434">MKKFLVSVIIFSVILGGLVALLSANYAKSAEGNFVSAIRLKHERLNSFKGPRVMFAGGSNVAYGIDSREIEDSIKLPVTNLAIHAGLGLDFMLSELKHSARKGDYIFLSPEYYLDEGRYKLDEEAADSYPEAKHYLKNLAINDFPIFVDGIIEQMKTNKDVLFDKLSKKMFGAKKETTIASITSFNEYGDVVAHLNRPAPATIKDKKAFEYRYWDGIQKINALAQYAKENGIHLYFVFPTYSRNAYTINKAVIKRYQNDLATNLQIPVINAPEDFVYDDSEYYDTVYHLRKNARELRTQKLISIIKPYTML</sequence>
<dbReference type="EMBL" id="FPIZ01000011">
    <property type="protein sequence ID" value="SFW69412.1"/>
    <property type="molecule type" value="Genomic_DNA"/>
</dbReference>
<evidence type="ECO:0000313" key="4">
    <source>
        <dbReference type="Proteomes" id="UP001326715"/>
    </source>
</evidence>
<proteinExistence type="predicted"/>
<organism evidence="1 3">
    <name type="scientific">Chitinophaga sancti</name>
    <dbReference type="NCBI Taxonomy" id="1004"/>
    <lineage>
        <taxon>Bacteria</taxon>
        <taxon>Pseudomonadati</taxon>
        <taxon>Bacteroidota</taxon>
        <taxon>Chitinophagia</taxon>
        <taxon>Chitinophagales</taxon>
        <taxon>Chitinophagaceae</taxon>
        <taxon>Chitinophaga</taxon>
    </lineage>
</organism>
<dbReference type="OrthoDB" id="631431at2"/>